<dbReference type="Pfam" id="PF17991">
    <property type="entry name" value="Thioredoxin_10"/>
    <property type="match status" value="1"/>
</dbReference>
<keyword evidence="3 6" id="KW-0812">Transmembrane</keyword>
<keyword evidence="4 6" id="KW-1133">Transmembrane helix</keyword>
<dbReference type="SUPFAM" id="SSF52833">
    <property type="entry name" value="Thioredoxin-like"/>
    <property type="match status" value="1"/>
</dbReference>
<feature type="transmembrane region" description="Helical" evidence="6">
    <location>
        <begin position="71"/>
        <end position="89"/>
    </location>
</feature>
<feature type="domain" description="Thioredoxin" evidence="7">
    <location>
        <begin position="264"/>
        <end position="409"/>
    </location>
</feature>
<evidence type="ECO:0000256" key="1">
    <source>
        <dbReference type="ARBA" id="ARBA00004651"/>
    </source>
</evidence>
<dbReference type="PANTHER" id="PTHR42852">
    <property type="entry name" value="THIOL:DISULFIDE INTERCHANGE PROTEIN DSBE"/>
    <property type="match status" value="1"/>
</dbReference>
<dbReference type="Proteomes" id="UP000436181">
    <property type="component" value="Unassembled WGS sequence"/>
</dbReference>
<keyword evidence="5 6" id="KW-0472">Membrane</keyword>
<sequence>MIWEYILIGVIGGLVTGVSPCILPVLPVVLAVSADQRRKPVLVATGIALSFALTTLVGTIILHALGLPTATLRWAGVILLVLVGLGMFIPRVGELLERPFTYLPHSKKLDALTRRSGSGFGVGLALGLVYAPCAGPVLAAITVAGATGDIGWQTIALTVSFAAGACTPLFFLATAGSALSQRAQIVRKHRTRISQAAGALVMVLALAIALDAPAALQRSLPDWTATAQEKFNSNESTQSALRHATGAGGHGALEDCRMTAAHIAQDCGEVPELKGLTNWINTDHPIDPRTNKTVTLIDFWAFACINCQRANEHVTKLYDRYKDAGLEVVGVHAPEYAFEHDAQNVARAVQEQGIHYPVAQDNDFRTWKQFNNKYWPAHYLVDAQGKVRQIHEGEGAYGETEQLVRDLLTQANPGVKLPDPVEDIHGGNKGNALVQGRNPETYIGVERAQFFDTALNPEQEYSLGQHDFAAGVSAQDAVQRVATQRYALGGTWTLDGEKATAGKDAWVVLNYRASTVQLVYSQAPQPGKIQVNDTAMKLSSRDGTINVIDTKSPEAGRVVLKVPEGMSIHSFTFG</sequence>
<feature type="transmembrane region" description="Helical" evidence="6">
    <location>
        <begin position="150"/>
        <end position="175"/>
    </location>
</feature>
<dbReference type="Gene3D" id="2.60.120.260">
    <property type="entry name" value="Galactose-binding domain-like"/>
    <property type="match status" value="1"/>
</dbReference>
<dbReference type="PROSITE" id="PS51352">
    <property type="entry name" value="THIOREDOXIN_2"/>
    <property type="match status" value="1"/>
</dbReference>
<proteinExistence type="predicted"/>
<dbReference type="PANTHER" id="PTHR42852:SF13">
    <property type="entry name" value="PROTEIN DIPZ"/>
    <property type="match status" value="1"/>
</dbReference>
<dbReference type="InterPro" id="IPR050553">
    <property type="entry name" value="Thioredoxin_ResA/DsbE_sf"/>
</dbReference>
<evidence type="ECO:0000256" key="5">
    <source>
        <dbReference type="ARBA" id="ARBA00023136"/>
    </source>
</evidence>
<dbReference type="InterPro" id="IPR013766">
    <property type="entry name" value="Thioredoxin_domain"/>
</dbReference>
<evidence type="ECO:0000256" key="6">
    <source>
        <dbReference type="SAM" id="Phobius"/>
    </source>
</evidence>
<evidence type="ECO:0000256" key="4">
    <source>
        <dbReference type="ARBA" id="ARBA00022989"/>
    </source>
</evidence>
<feature type="transmembrane region" description="Helical" evidence="6">
    <location>
        <begin position="122"/>
        <end position="144"/>
    </location>
</feature>
<dbReference type="InterPro" id="IPR003834">
    <property type="entry name" value="Cyt_c_assmbl_TM_dom"/>
</dbReference>
<dbReference type="InterPro" id="IPR000866">
    <property type="entry name" value="AhpC/TSA"/>
</dbReference>
<evidence type="ECO:0000313" key="9">
    <source>
        <dbReference type="Proteomes" id="UP000436181"/>
    </source>
</evidence>
<evidence type="ECO:0000313" key="8">
    <source>
        <dbReference type="EMBL" id="KAB3523510.1"/>
    </source>
</evidence>
<comment type="caution">
    <text evidence="8">The sequence shown here is derived from an EMBL/GenBank/DDBJ whole genome shotgun (WGS) entry which is preliminary data.</text>
</comment>
<feature type="transmembrane region" description="Helical" evidence="6">
    <location>
        <begin position="196"/>
        <end position="216"/>
    </location>
</feature>
<organism evidence="8 9">
    <name type="scientific">Corynebacterium zhongnanshanii</name>
    <dbReference type="NCBI Taxonomy" id="2768834"/>
    <lineage>
        <taxon>Bacteria</taxon>
        <taxon>Bacillati</taxon>
        <taxon>Actinomycetota</taxon>
        <taxon>Actinomycetes</taxon>
        <taxon>Mycobacteriales</taxon>
        <taxon>Corynebacteriaceae</taxon>
        <taxon>Corynebacterium</taxon>
    </lineage>
</organism>
<evidence type="ECO:0000259" key="7">
    <source>
        <dbReference type="PROSITE" id="PS51352"/>
    </source>
</evidence>
<keyword evidence="9" id="KW-1185">Reference proteome</keyword>
<dbReference type="Pfam" id="PF02683">
    <property type="entry name" value="DsbD_TM"/>
    <property type="match status" value="1"/>
</dbReference>
<evidence type="ECO:0000256" key="3">
    <source>
        <dbReference type="ARBA" id="ARBA00022692"/>
    </source>
</evidence>
<protein>
    <submittedName>
        <fullName evidence="8">Redoxin domain-containing protein</fullName>
    </submittedName>
</protein>
<accession>A0ABQ6VGG8</accession>
<dbReference type="InterPro" id="IPR036249">
    <property type="entry name" value="Thioredoxin-like_sf"/>
</dbReference>
<feature type="transmembrane region" description="Helical" evidence="6">
    <location>
        <begin position="41"/>
        <end position="65"/>
    </location>
</feature>
<dbReference type="Pfam" id="PF00578">
    <property type="entry name" value="AhpC-TSA"/>
    <property type="match status" value="1"/>
</dbReference>
<gene>
    <name evidence="8" type="ORF">F8377_05205</name>
</gene>
<name>A0ABQ6VGG8_9CORY</name>
<dbReference type="Gene3D" id="3.40.30.10">
    <property type="entry name" value="Glutaredoxin"/>
    <property type="match status" value="1"/>
</dbReference>
<dbReference type="EMBL" id="WBZJ01000001">
    <property type="protein sequence ID" value="KAB3523510.1"/>
    <property type="molecule type" value="Genomic_DNA"/>
</dbReference>
<reference evidence="8 9" key="1">
    <citation type="submission" date="2019-10" db="EMBL/GenBank/DDBJ databases">
        <title>Corynebacterium sp novel species isolated from the respiratory tract of Marmot.</title>
        <authorList>
            <person name="Zhang G."/>
        </authorList>
    </citation>
    <scope>NUCLEOTIDE SEQUENCE [LARGE SCALE GENOMIC DNA]</scope>
    <source>
        <strain evidence="8 9">336</strain>
    </source>
</reference>
<evidence type="ECO:0000256" key="2">
    <source>
        <dbReference type="ARBA" id="ARBA00022475"/>
    </source>
</evidence>
<dbReference type="InterPro" id="IPR041017">
    <property type="entry name" value="Thioredoxin_10"/>
</dbReference>
<feature type="transmembrane region" description="Helical" evidence="6">
    <location>
        <begin position="6"/>
        <end position="29"/>
    </location>
</feature>
<comment type="subcellular location">
    <subcellularLocation>
        <location evidence="1">Cell membrane</location>
        <topology evidence="1">Multi-pass membrane protein</topology>
    </subcellularLocation>
</comment>
<keyword evidence="2" id="KW-1003">Cell membrane</keyword>